<dbReference type="GO" id="GO:0016616">
    <property type="term" value="F:oxidoreductase activity, acting on the CH-OH group of donors, NAD or NADP as acceptor"/>
    <property type="evidence" value="ECO:0007669"/>
    <property type="project" value="UniProtKB-ARBA"/>
</dbReference>
<organism evidence="5 6">
    <name type="scientific">Polarella glacialis</name>
    <name type="common">Dinoflagellate</name>
    <dbReference type="NCBI Taxonomy" id="89957"/>
    <lineage>
        <taxon>Eukaryota</taxon>
        <taxon>Sar</taxon>
        <taxon>Alveolata</taxon>
        <taxon>Dinophyceae</taxon>
        <taxon>Suessiales</taxon>
        <taxon>Suessiaceae</taxon>
        <taxon>Polarella</taxon>
    </lineage>
</organism>
<dbReference type="InterPro" id="IPR023210">
    <property type="entry name" value="NADP_OxRdtase_dom"/>
</dbReference>
<keyword evidence="6" id="KW-1185">Reference proteome</keyword>
<sequence>FLQLGGRHIDTAVAYQNHLAVAAACQATGLAPRALVVTTKVWPLGFHGTLEAVLQALRELDGVAQVVALLHAPGATPISSLTKPRQAGILSAVGVSNFTPRQLRPRQLRELRADVAPTWKRTGSGASRPRAPTWAPDVLQTELHPWWLERELVRLCQEEGIQIVAYGSLGSPERKSETLANRDIQRIAKAHDLSPAQVLLTWAVQRGMRVIPTTAKRQHMRDALAVPFHTLSQQAMAILDDMPQWKEAMYHPYLEQIL</sequence>
<evidence type="ECO:0000313" key="5">
    <source>
        <dbReference type="EMBL" id="CAE8618050.1"/>
    </source>
</evidence>
<dbReference type="InterPro" id="IPR036812">
    <property type="entry name" value="NAD(P)_OxRdtase_dom_sf"/>
</dbReference>
<name>A0A813FUD9_POLGL</name>
<keyword evidence="3" id="KW-0560">Oxidoreductase</keyword>
<evidence type="ECO:0000256" key="2">
    <source>
        <dbReference type="ARBA" id="ARBA00022857"/>
    </source>
</evidence>
<accession>A0A813FUD9</accession>
<dbReference type="AlphaFoldDB" id="A0A813FUD9"/>
<dbReference type="Pfam" id="PF00248">
    <property type="entry name" value="Aldo_ket_red"/>
    <property type="match status" value="1"/>
</dbReference>
<dbReference type="Proteomes" id="UP000654075">
    <property type="component" value="Unassembled WGS sequence"/>
</dbReference>
<comment type="similarity">
    <text evidence="1">Belongs to the aldo/keto reductase family.</text>
</comment>
<dbReference type="CDD" id="cd19071">
    <property type="entry name" value="AKR_AKR1-5-like"/>
    <property type="match status" value="1"/>
</dbReference>
<evidence type="ECO:0000256" key="1">
    <source>
        <dbReference type="ARBA" id="ARBA00007905"/>
    </source>
</evidence>
<comment type="caution">
    <text evidence="5">The sequence shown here is derived from an EMBL/GenBank/DDBJ whole genome shotgun (WGS) entry which is preliminary data.</text>
</comment>
<dbReference type="SUPFAM" id="SSF51430">
    <property type="entry name" value="NAD(P)-linked oxidoreductase"/>
    <property type="match status" value="1"/>
</dbReference>
<dbReference type="InterPro" id="IPR020471">
    <property type="entry name" value="AKR"/>
</dbReference>
<dbReference type="PRINTS" id="PR00069">
    <property type="entry name" value="ALDKETRDTASE"/>
</dbReference>
<dbReference type="OrthoDB" id="416253at2759"/>
<evidence type="ECO:0000256" key="3">
    <source>
        <dbReference type="ARBA" id="ARBA00023002"/>
    </source>
</evidence>
<dbReference type="PANTHER" id="PTHR43827:SF3">
    <property type="entry name" value="NADP-DEPENDENT OXIDOREDUCTASE DOMAIN-CONTAINING PROTEIN"/>
    <property type="match status" value="1"/>
</dbReference>
<feature type="domain" description="NADP-dependent oxidoreductase" evidence="4">
    <location>
        <begin position="1"/>
        <end position="241"/>
    </location>
</feature>
<evidence type="ECO:0000259" key="4">
    <source>
        <dbReference type="Pfam" id="PF00248"/>
    </source>
</evidence>
<evidence type="ECO:0000313" key="6">
    <source>
        <dbReference type="Proteomes" id="UP000654075"/>
    </source>
</evidence>
<dbReference type="EMBL" id="CAJNNV010026380">
    <property type="protein sequence ID" value="CAE8618050.1"/>
    <property type="molecule type" value="Genomic_DNA"/>
</dbReference>
<proteinExistence type="inferred from homology"/>
<keyword evidence="2" id="KW-0521">NADP</keyword>
<protein>
    <recommendedName>
        <fullName evidence="4">NADP-dependent oxidoreductase domain-containing protein</fullName>
    </recommendedName>
</protein>
<dbReference type="PANTHER" id="PTHR43827">
    <property type="entry name" value="2,5-DIKETO-D-GLUCONIC ACID REDUCTASE"/>
    <property type="match status" value="1"/>
</dbReference>
<reference evidence="5" key="1">
    <citation type="submission" date="2021-02" db="EMBL/GenBank/DDBJ databases">
        <authorList>
            <person name="Dougan E. K."/>
            <person name="Rhodes N."/>
            <person name="Thang M."/>
            <person name="Chan C."/>
        </authorList>
    </citation>
    <scope>NUCLEOTIDE SEQUENCE</scope>
</reference>
<gene>
    <name evidence="5" type="ORF">PGLA1383_LOCUS35701</name>
</gene>
<feature type="non-terminal residue" evidence="5">
    <location>
        <position position="258"/>
    </location>
</feature>
<dbReference type="Gene3D" id="3.20.20.100">
    <property type="entry name" value="NADP-dependent oxidoreductase domain"/>
    <property type="match status" value="1"/>
</dbReference>